<feature type="region of interest" description="Disordered" evidence="1">
    <location>
        <begin position="331"/>
        <end position="360"/>
    </location>
</feature>
<keyword evidence="2" id="KW-1133">Transmembrane helix</keyword>
<evidence type="ECO:0000313" key="5">
    <source>
        <dbReference type="Proteomes" id="UP000286806"/>
    </source>
</evidence>
<organism evidence="4 5">
    <name type="scientific">Sulfuriferula multivorans</name>
    <dbReference type="NCBI Taxonomy" id="1559896"/>
    <lineage>
        <taxon>Bacteria</taxon>
        <taxon>Pseudomonadati</taxon>
        <taxon>Pseudomonadota</taxon>
        <taxon>Betaproteobacteria</taxon>
        <taxon>Nitrosomonadales</taxon>
        <taxon>Sulfuricellaceae</taxon>
        <taxon>Sulfuriferula</taxon>
    </lineage>
</organism>
<proteinExistence type="predicted"/>
<dbReference type="PANTHER" id="PTHR30441">
    <property type="entry name" value="DUF748 DOMAIN-CONTAINING PROTEIN"/>
    <property type="match status" value="1"/>
</dbReference>
<feature type="transmembrane region" description="Helical" evidence="2">
    <location>
        <begin position="12"/>
        <end position="32"/>
    </location>
</feature>
<evidence type="ECO:0000256" key="2">
    <source>
        <dbReference type="SAM" id="Phobius"/>
    </source>
</evidence>
<dbReference type="Pfam" id="PF05170">
    <property type="entry name" value="AsmA"/>
    <property type="match status" value="1"/>
</dbReference>
<sequence length="649" mass="71084">MLRRILRWLGYLLAAITIIIVLLILFFDWNWLRHPIERAVTEKTGRALTINGNLDVKLGWPVTHVQVTDITFANPAWAKQPLMFSIKRVDGGIRLPQLFERQFWLSTVRLTQPQVFLEQSPDGRKNWLLDRNQKDENAQARIDRIVLDNGHLTYSDPAQKTQIQAALSTRQTLSQGAATADIVFSAQGEYKGLPLNASGSGGTILALSDETTPYPINIKASLGHTQLQAAGTVTSLTHFSAVDLNMTLSGLSLDQLYPLIGIALPRTTAYSTKGHLLHNARQWRYEKFTGRIGNSNVIGNMQVDGGGKRPFLRGDLTFQLLDLADLGSPVGMSKQNKGKSSAPNRVQQAASTQSVASQNKRDVLPDLPFRTERWNSVDADVKIQAKRIQRARALPIENLETRVRMNNSVLTLDPLKFGVAGGTLAGAITLNGQHDPIQAKLNIHARKVLLNQLFPTFKLSKTSIGQVNGDFDLTGEGNAISQMLASSNGKVVLLVNGGEISKLMLETIGLHLWEILQLKITGDKVVKLNCAVADFDVRKGVLQTRTMLLDTQITTITGSGDINLAQETINLDLIPHTKVISPLALRTPIYIRGKFAKPEVSIDKTKLALRSAGAIALGVINPFLAIIPLVDTGPGKNSECGRLIQAAKH</sequence>
<dbReference type="PANTHER" id="PTHR30441:SF9">
    <property type="entry name" value="ASMA FAMILY PROTEIN YHJG"/>
    <property type="match status" value="1"/>
</dbReference>
<dbReference type="AlphaFoldDB" id="A0A401JHM8"/>
<dbReference type="RefSeq" id="WP_124706235.1">
    <property type="nucleotide sequence ID" value="NZ_BGOW01000045.1"/>
</dbReference>
<gene>
    <name evidence="4" type="ORF">SFMTTN_3312</name>
</gene>
<keyword evidence="5" id="KW-1185">Reference proteome</keyword>
<dbReference type="OrthoDB" id="5749006at2"/>
<dbReference type="InterPro" id="IPR052894">
    <property type="entry name" value="AsmA-related"/>
</dbReference>
<dbReference type="Proteomes" id="UP000286806">
    <property type="component" value="Unassembled WGS sequence"/>
</dbReference>
<keyword evidence="2" id="KW-0812">Transmembrane</keyword>
<comment type="caution">
    <text evidence="4">The sequence shown here is derived from an EMBL/GenBank/DDBJ whole genome shotgun (WGS) entry which is preliminary data.</text>
</comment>
<name>A0A401JHM8_9PROT</name>
<dbReference type="GO" id="GO:0090313">
    <property type="term" value="P:regulation of protein targeting to membrane"/>
    <property type="evidence" value="ECO:0007669"/>
    <property type="project" value="TreeGrafter"/>
</dbReference>
<feature type="compositionally biased region" description="Low complexity" evidence="1">
    <location>
        <begin position="346"/>
        <end position="358"/>
    </location>
</feature>
<dbReference type="GO" id="GO:0005886">
    <property type="term" value="C:plasma membrane"/>
    <property type="evidence" value="ECO:0007669"/>
    <property type="project" value="TreeGrafter"/>
</dbReference>
<evidence type="ECO:0000313" key="4">
    <source>
        <dbReference type="EMBL" id="GBL47472.1"/>
    </source>
</evidence>
<feature type="compositionally biased region" description="Polar residues" evidence="1">
    <location>
        <begin position="333"/>
        <end position="345"/>
    </location>
</feature>
<dbReference type="EMBL" id="BGOW01000045">
    <property type="protein sequence ID" value="GBL47472.1"/>
    <property type="molecule type" value="Genomic_DNA"/>
</dbReference>
<keyword evidence="2" id="KW-0472">Membrane</keyword>
<protein>
    <submittedName>
        <fullName evidence="4">Exported protein, conserved</fullName>
    </submittedName>
</protein>
<accession>A0A401JHM8</accession>
<reference evidence="4 5" key="1">
    <citation type="journal article" date="2019" name="Front. Microbiol.">
        <title>Genomes of Neutrophilic Sulfur-Oxidizing Chemolithoautotrophs Representing 9 Proteobacterial Species From 8 Genera.</title>
        <authorList>
            <person name="Watanabe T."/>
            <person name="Kojima H."/>
            <person name="Umezawa K."/>
            <person name="Hori C."/>
            <person name="Takasuka T.E."/>
            <person name="Kato Y."/>
            <person name="Fukui M."/>
        </authorList>
    </citation>
    <scope>NUCLEOTIDE SEQUENCE [LARGE SCALE GENOMIC DNA]</scope>
    <source>
        <strain evidence="4 5">TTN</strain>
    </source>
</reference>
<feature type="domain" description="AsmA" evidence="3">
    <location>
        <begin position="9"/>
        <end position="545"/>
    </location>
</feature>
<evidence type="ECO:0000256" key="1">
    <source>
        <dbReference type="SAM" id="MobiDB-lite"/>
    </source>
</evidence>
<evidence type="ECO:0000259" key="3">
    <source>
        <dbReference type="Pfam" id="PF05170"/>
    </source>
</evidence>
<dbReference type="InterPro" id="IPR007844">
    <property type="entry name" value="AsmA"/>
</dbReference>